<evidence type="ECO:0000313" key="2">
    <source>
        <dbReference type="Proteomes" id="UP000494206"/>
    </source>
</evidence>
<dbReference type="InterPro" id="IPR042097">
    <property type="entry name" value="Aminopeptidase_N-like_N_sf"/>
</dbReference>
<dbReference type="EMBL" id="CADEPM010000006">
    <property type="protein sequence ID" value="CAB3407370.1"/>
    <property type="molecule type" value="Genomic_DNA"/>
</dbReference>
<sequence length="202" mass="22902">MPKNYELISQSICEFRFDTDEKTFNALVVITFKINGDISEIPVKFGKSLEFVKIVHRTQVGEDGGFFYSENASNDAYSYDESSEILSVKFDDLNTRTANAVSMEITIRGKIGNQQTGGPIYIDDDGVLIVDLKNDTHQVFPYLDTVETKFGLTVMVEEGRKFECDGEEPTTYYDDDNIIAYTPIIENNFGLNTLKFKVHPKQ</sequence>
<accession>A0A8S1F8X3</accession>
<gene>
    <name evidence="1" type="ORF">CBOVIS_LOCUS9310</name>
</gene>
<dbReference type="Gene3D" id="2.60.40.1730">
    <property type="entry name" value="tricorn interacting facor f3 domain"/>
    <property type="match status" value="1"/>
</dbReference>
<dbReference type="AlphaFoldDB" id="A0A8S1F8X3"/>
<keyword evidence="2" id="KW-1185">Reference proteome</keyword>
<evidence type="ECO:0000313" key="1">
    <source>
        <dbReference type="EMBL" id="CAB3407370.1"/>
    </source>
</evidence>
<proteinExistence type="predicted"/>
<reference evidence="1 2" key="1">
    <citation type="submission" date="2020-04" db="EMBL/GenBank/DDBJ databases">
        <authorList>
            <person name="Laetsch R D."/>
            <person name="Stevens L."/>
            <person name="Kumar S."/>
            <person name="Blaxter L. M."/>
        </authorList>
    </citation>
    <scope>NUCLEOTIDE SEQUENCE [LARGE SCALE GENOMIC DNA]</scope>
</reference>
<comment type="caution">
    <text evidence="1">The sequence shown here is derived from an EMBL/GenBank/DDBJ whole genome shotgun (WGS) entry which is preliminary data.</text>
</comment>
<organism evidence="1 2">
    <name type="scientific">Caenorhabditis bovis</name>
    <dbReference type="NCBI Taxonomy" id="2654633"/>
    <lineage>
        <taxon>Eukaryota</taxon>
        <taxon>Metazoa</taxon>
        <taxon>Ecdysozoa</taxon>
        <taxon>Nematoda</taxon>
        <taxon>Chromadorea</taxon>
        <taxon>Rhabditida</taxon>
        <taxon>Rhabditina</taxon>
        <taxon>Rhabditomorpha</taxon>
        <taxon>Rhabditoidea</taxon>
        <taxon>Rhabditidae</taxon>
        <taxon>Peloderinae</taxon>
        <taxon>Caenorhabditis</taxon>
    </lineage>
</organism>
<dbReference type="Proteomes" id="UP000494206">
    <property type="component" value="Unassembled WGS sequence"/>
</dbReference>
<protein>
    <submittedName>
        <fullName evidence="1">Uncharacterized protein</fullName>
    </submittedName>
</protein>
<name>A0A8S1F8X3_9PELO</name>
<dbReference type="OrthoDB" id="5852862at2759"/>